<evidence type="ECO:0000256" key="1">
    <source>
        <dbReference type="ARBA" id="ARBA00023002"/>
    </source>
</evidence>
<sequence length="160" mass="17966">MPTPVDPEDVLRLPLVANLATCAADGAPRNAPVWFHWEDGALFMLSDEGASSVRRIGHDSRVAVEIVDYDNTQGLMRHVGLRGRATVMPMDRALFRRLLTRYLGPDETAWNPWFLENIARISDPKGRLIRLMPESIFTNDVSFFRTGPRLASASAPAHRR</sequence>
<evidence type="ECO:0000259" key="2">
    <source>
        <dbReference type="Pfam" id="PF01243"/>
    </source>
</evidence>
<dbReference type="Pfam" id="PF01243">
    <property type="entry name" value="PNPOx_N"/>
    <property type="match status" value="1"/>
</dbReference>
<dbReference type="RefSeq" id="WP_379913621.1">
    <property type="nucleotide sequence ID" value="NZ_JBHUDD010000037.1"/>
</dbReference>
<keyword evidence="1" id="KW-0560">Oxidoreductase</keyword>
<dbReference type="Gene3D" id="2.30.110.10">
    <property type="entry name" value="Electron Transport, Fmn-binding Protein, Chain A"/>
    <property type="match status" value="1"/>
</dbReference>
<accession>A0ABW4EEJ5</accession>
<reference evidence="4" key="1">
    <citation type="journal article" date="2019" name="Int. J. Syst. Evol. Microbiol.">
        <title>The Global Catalogue of Microorganisms (GCM) 10K type strain sequencing project: providing services to taxonomists for standard genome sequencing and annotation.</title>
        <authorList>
            <consortium name="The Broad Institute Genomics Platform"/>
            <consortium name="The Broad Institute Genome Sequencing Center for Infectious Disease"/>
            <person name="Wu L."/>
            <person name="Ma J."/>
        </authorList>
    </citation>
    <scope>NUCLEOTIDE SEQUENCE [LARGE SCALE GENOMIC DNA]</scope>
    <source>
        <strain evidence="4">CGMCC 1.12477</strain>
    </source>
</reference>
<dbReference type="Proteomes" id="UP001597186">
    <property type="component" value="Unassembled WGS sequence"/>
</dbReference>
<dbReference type="SUPFAM" id="SSF50475">
    <property type="entry name" value="FMN-binding split barrel"/>
    <property type="match status" value="1"/>
</dbReference>
<dbReference type="PANTHER" id="PTHR35176:SF6">
    <property type="entry name" value="HEME OXYGENASE HI_0854-RELATED"/>
    <property type="match status" value="1"/>
</dbReference>
<evidence type="ECO:0000313" key="3">
    <source>
        <dbReference type="EMBL" id="MFD1508724.1"/>
    </source>
</evidence>
<organism evidence="3 4">
    <name type="scientific">Lacimonas salitolerans</name>
    <dbReference type="NCBI Taxonomy" id="1323750"/>
    <lineage>
        <taxon>Bacteria</taxon>
        <taxon>Pseudomonadati</taxon>
        <taxon>Pseudomonadota</taxon>
        <taxon>Alphaproteobacteria</taxon>
        <taxon>Rhodobacterales</taxon>
        <taxon>Paracoccaceae</taxon>
        <taxon>Lacimonas</taxon>
    </lineage>
</organism>
<gene>
    <name evidence="3" type="ORF">ACFTOW_04850</name>
</gene>
<dbReference type="PANTHER" id="PTHR35176">
    <property type="entry name" value="HEME OXYGENASE HI_0854-RELATED"/>
    <property type="match status" value="1"/>
</dbReference>
<comment type="caution">
    <text evidence="3">The sequence shown here is derived from an EMBL/GenBank/DDBJ whole genome shotgun (WGS) entry which is preliminary data.</text>
</comment>
<protein>
    <submittedName>
        <fullName evidence="3">Pyridoxamine 5'-phosphate oxidase family protein</fullName>
    </submittedName>
</protein>
<evidence type="ECO:0000313" key="4">
    <source>
        <dbReference type="Proteomes" id="UP001597186"/>
    </source>
</evidence>
<dbReference type="InterPro" id="IPR052019">
    <property type="entry name" value="F420H2_bilvrd_red/Heme_oxyg"/>
</dbReference>
<dbReference type="InterPro" id="IPR011576">
    <property type="entry name" value="Pyridox_Oxase_N"/>
</dbReference>
<feature type="domain" description="Pyridoxamine 5'-phosphate oxidase N-terminal" evidence="2">
    <location>
        <begin position="9"/>
        <end position="136"/>
    </location>
</feature>
<keyword evidence="4" id="KW-1185">Reference proteome</keyword>
<name>A0ABW4EEJ5_9RHOB</name>
<proteinExistence type="predicted"/>
<dbReference type="InterPro" id="IPR012349">
    <property type="entry name" value="Split_barrel_FMN-bd"/>
</dbReference>
<dbReference type="EMBL" id="JBHUDD010000037">
    <property type="protein sequence ID" value="MFD1508724.1"/>
    <property type="molecule type" value="Genomic_DNA"/>
</dbReference>